<name>A0A8S3ZQT1_9EUPU</name>
<dbReference type="AlphaFoldDB" id="A0A8S3ZQT1"/>
<feature type="non-terminal residue" evidence="1">
    <location>
        <position position="54"/>
    </location>
</feature>
<evidence type="ECO:0000313" key="2">
    <source>
        <dbReference type="Proteomes" id="UP000678393"/>
    </source>
</evidence>
<evidence type="ECO:0000313" key="1">
    <source>
        <dbReference type="EMBL" id="CAG5128801.1"/>
    </source>
</evidence>
<accession>A0A8S3ZQT1</accession>
<comment type="caution">
    <text evidence="1">The sequence shown here is derived from an EMBL/GenBank/DDBJ whole genome shotgun (WGS) entry which is preliminary data.</text>
</comment>
<organism evidence="1 2">
    <name type="scientific">Candidula unifasciata</name>
    <dbReference type="NCBI Taxonomy" id="100452"/>
    <lineage>
        <taxon>Eukaryota</taxon>
        <taxon>Metazoa</taxon>
        <taxon>Spiralia</taxon>
        <taxon>Lophotrochozoa</taxon>
        <taxon>Mollusca</taxon>
        <taxon>Gastropoda</taxon>
        <taxon>Heterobranchia</taxon>
        <taxon>Euthyneura</taxon>
        <taxon>Panpulmonata</taxon>
        <taxon>Eupulmonata</taxon>
        <taxon>Stylommatophora</taxon>
        <taxon>Helicina</taxon>
        <taxon>Helicoidea</taxon>
        <taxon>Geomitridae</taxon>
        <taxon>Candidula</taxon>
    </lineage>
</organism>
<dbReference type="OrthoDB" id="6276600at2759"/>
<sequence length="54" mass="5935">IILEYEQGGVIKTKSIDLLDLTPSSDVDKIVQEIAVKEPLITPSKAEQVKKLVT</sequence>
<keyword evidence="2" id="KW-1185">Reference proteome</keyword>
<reference evidence="1" key="1">
    <citation type="submission" date="2021-04" db="EMBL/GenBank/DDBJ databases">
        <authorList>
            <consortium name="Molecular Ecology Group"/>
        </authorList>
    </citation>
    <scope>NUCLEOTIDE SEQUENCE</scope>
</reference>
<proteinExistence type="predicted"/>
<feature type="non-terminal residue" evidence="1">
    <location>
        <position position="1"/>
    </location>
</feature>
<dbReference type="EMBL" id="CAJHNH020003223">
    <property type="protein sequence ID" value="CAG5128801.1"/>
    <property type="molecule type" value="Genomic_DNA"/>
</dbReference>
<dbReference type="Proteomes" id="UP000678393">
    <property type="component" value="Unassembled WGS sequence"/>
</dbReference>
<protein>
    <submittedName>
        <fullName evidence="1">Uncharacterized protein</fullName>
    </submittedName>
</protein>
<gene>
    <name evidence="1" type="ORF">CUNI_LOCUS14359</name>
</gene>